<proteinExistence type="predicted"/>
<feature type="compositionally biased region" description="Low complexity" evidence="1">
    <location>
        <begin position="32"/>
        <end position="47"/>
    </location>
</feature>
<accession>A0AAQ4FBL1</accession>
<dbReference type="AlphaFoldDB" id="A0AAQ4FBL1"/>
<evidence type="ECO:0000313" key="3">
    <source>
        <dbReference type="Proteomes" id="UP001321473"/>
    </source>
</evidence>
<dbReference type="EMBL" id="JARKHS020004827">
    <property type="protein sequence ID" value="KAK8784141.1"/>
    <property type="molecule type" value="Genomic_DNA"/>
</dbReference>
<organism evidence="2 3">
    <name type="scientific">Amblyomma americanum</name>
    <name type="common">Lone star tick</name>
    <dbReference type="NCBI Taxonomy" id="6943"/>
    <lineage>
        <taxon>Eukaryota</taxon>
        <taxon>Metazoa</taxon>
        <taxon>Ecdysozoa</taxon>
        <taxon>Arthropoda</taxon>
        <taxon>Chelicerata</taxon>
        <taxon>Arachnida</taxon>
        <taxon>Acari</taxon>
        <taxon>Parasitiformes</taxon>
        <taxon>Ixodida</taxon>
        <taxon>Ixodoidea</taxon>
        <taxon>Ixodidae</taxon>
        <taxon>Amblyomminae</taxon>
        <taxon>Amblyomma</taxon>
    </lineage>
</organism>
<feature type="compositionally biased region" description="Low complexity" evidence="1">
    <location>
        <begin position="9"/>
        <end position="24"/>
    </location>
</feature>
<gene>
    <name evidence="2" type="ORF">V5799_009495</name>
</gene>
<evidence type="ECO:0000256" key="1">
    <source>
        <dbReference type="SAM" id="MobiDB-lite"/>
    </source>
</evidence>
<protein>
    <submittedName>
        <fullName evidence="2">Uncharacterized protein</fullName>
    </submittedName>
</protein>
<feature type="compositionally biased region" description="Low complexity" evidence="1">
    <location>
        <begin position="99"/>
        <end position="112"/>
    </location>
</feature>
<feature type="region of interest" description="Disordered" evidence="1">
    <location>
        <begin position="1"/>
        <end position="112"/>
    </location>
</feature>
<evidence type="ECO:0000313" key="2">
    <source>
        <dbReference type="EMBL" id="KAK8784141.1"/>
    </source>
</evidence>
<keyword evidence="3" id="KW-1185">Reference proteome</keyword>
<dbReference type="Proteomes" id="UP001321473">
    <property type="component" value="Unassembled WGS sequence"/>
</dbReference>
<feature type="compositionally biased region" description="Low complexity" evidence="1">
    <location>
        <begin position="78"/>
        <end position="90"/>
    </location>
</feature>
<sequence>MLGCVSIDSLSPNSVQSSSVLDGGAMSGSGGDPAAAAATSNGNAGAPLPAVMTASTGSAAGGSLRPPSKLRRPTTLTSSAHAPGPSPLSSGGSGARTPLSAASSLSALNDKS</sequence>
<feature type="non-terminal residue" evidence="2">
    <location>
        <position position="112"/>
    </location>
</feature>
<name>A0AAQ4FBL1_AMBAM</name>
<reference evidence="2 3" key="1">
    <citation type="journal article" date="2023" name="Arcadia Sci">
        <title>De novo assembly of a long-read Amblyomma americanum tick genome.</title>
        <authorList>
            <person name="Chou S."/>
            <person name="Poskanzer K.E."/>
            <person name="Rollins M."/>
            <person name="Thuy-Boun P.S."/>
        </authorList>
    </citation>
    <scope>NUCLEOTIDE SEQUENCE [LARGE SCALE GENOMIC DNA]</scope>
    <source>
        <strain evidence="2">F_SG_1</strain>
        <tissue evidence="2">Salivary glands</tissue>
    </source>
</reference>
<comment type="caution">
    <text evidence="2">The sequence shown here is derived from an EMBL/GenBank/DDBJ whole genome shotgun (WGS) entry which is preliminary data.</text>
</comment>